<organism evidence="1 2">
    <name type="scientific">Romboutsia ilealis</name>
    <dbReference type="NCBI Taxonomy" id="1115758"/>
    <lineage>
        <taxon>Bacteria</taxon>
        <taxon>Bacillati</taxon>
        <taxon>Bacillota</taxon>
        <taxon>Clostridia</taxon>
        <taxon>Peptostreptococcales</taxon>
        <taxon>Peptostreptococcaceae</taxon>
        <taxon>Romboutsia</taxon>
    </lineage>
</organism>
<keyword evidence="2" id="KW-1185">Reference proteome</keyword>
<reference evidence="1 2" key="1">
    <citation type="submission" date="2014-04" db="EMBL/GenBank/DDBJ databases">
        <authorList>
            <person name="Hornung B.V."/>
        </authorList>
    </citation>
    <scope>NUCLEOTIDE SEQUENCE [LARGE SCALE GENOMIC DNA]</scope>
    <source>
        <strain evidence="1 2">CRIB</strain>
    </source>
</reference>
<sequence length="53" mass="6206">MKKVKIEDMKVTISYSENKIDKDHFYGILTNIIKRLELENKEVSKGEKECSTT</sequence>
<evidence type="ECO:0000313" key="2">
    <source>
        <dbReference type="Proteomes" id="UP000245622"/>
    </source>
</evidence>
<protein>
    <submittedName>
        <fullName evidence="1">Uncharacterized protein</fullName>
    </submittedName>
</protein>
<dbReference type="GeneID" id="82204708"/>
<dbReference type="KEGG" id="ril:CRIB_520"/>
<dbReference type="RefSeq" id="WP_180703012.1">
    <property type="nucleotide sequence ID" value="NZ_CAONDH010000002.1"/>
</dbReference>
<proteinExistence type="predicted"/>
<evidence type="ECO:0000313" key="1">
    <source>
        <dbReference type="EMBL" id="CED93275.1"/>
    </source>
</evidence>
<dbReference type="EMBL" id="LN555523">
    <property type="protein sequence ID" value="CED93275.1"/>
    <property type="molecule type" value="Genomic_DNA"/>
</dbReference>
<dbReference type="AlphaFoldDB" id="A0A1V1HZA5"/>
<name>A0A1V1HZA5_9FIRM</name>
<dbReference type="Proteomes" id="UP000245622">
    <property type="component" value="Chromosome 1"/>
</dbReference>
<gene>
    <name evidence="1" type="ORF">CRIB_520</name>
</gene>
<accession>A0A1V1HZA5</accession>